<feature type="domain" description="LysM" evidence="4">
    <location>
        <begin position="51"/>
        <end position="98"/>
    </location>
</feature>
<accession>A0AAI8YT35</accession>
<evidence type="ECO:0000256" key="2">
    <source>
        <dbReference type="ARBA" id="ARBA00023026"/>
    </source>
</evidence>
<evidence type="ECO:0000259" key="4">
    <source>
        <dbReference type="PROSITE" id="PS51782"/>
    </source>
</evidence>
<dbReference type="PANTHER" id="PTHR34997:SF1">
    <property type="entry name" value="PEPTIDOGLYCAN-BINDING LYSIN DOMAIN"/>
    <property type="match status" value="1"/>
</dbReference>
<dbReference type="CDD" id="cd00118">
    <property type="entry name" value="LysM"/>
    <property type="match status" value="1"/>
</dbReference>
<keyword evidence="6" id="KW-1185">Reference proteome</keyword>
<feature type="chain" id="PRO_5042472917" description="LysM domain-containing protein" evidence="3">
    <location>
        <begin position="18"/>
        <end position="180"/>
    </location>
</feature>
<dbReference type="SUPFAM" id="SSF54106">
    <property type="entry name" value="LysM domain"/>
    <property type="match status" value="1"/>
</dbReference>
<gene>
    <name evidence="5" type="ORF">LECACI_7A001487</name>
</gene>
<keyword evidence="2" id="KW-0843">Virulence</keyword>
<evidence type="ECO:0000313" key="6">
    <source>
        <dbReference type="Proteomes" id="UP001296104"/>
    </source>
</evidence>
<dbReference type="Proteomes" id="UP001296104">
    <property type="component" value="Unassembled WGS sequence"/>
</dbReference>
<evidence type="ECO:0000256" key="3">
    <source>
        <dbReference type="SAM" id="SignalP"/>
    </source>
</evidence>
<dbReference type="Pfam" id="PF01476">
    <property type="entry name" value="LysM"/>
    <property type="match status" value="1"/>
</dbReference>
<dbReference type="GO" id="GO:0008061">
    <property type="term" value="F:chitin binding"/>
    <property type="evidence" value="ECO:0007669"/>
    <property type="project" value="UniProtKB-KW"/>
</dbReference>
<dbReference type="Gene3D" id="3.10.350.10">
    <property type="entry name" value="LysM domain"/>
    <property type="match status" value="1"/>
</dbReference>
<comment type="caution">
    <text evidence="5">The sequence shown here is derived from an EMBL/GenBank/DDBJ whole genome shotgun (WGS) entry which is preliminary data.</text>
</comment>
<sequence length="180" mass="19465">MQFSIFALGALAATAMASPLARTSDIEARCTEYCSNSAGCVCVDWPSDCTAFYTVQPDDTCLTIAKSYSNFTVTQLYLWNPDIGQTCFGLRAYVPVCINTPEYTYVPPVQPAFGTHYAPDQTPVPVMPNIVSDCEDFELVAPGTTVEALGAENGFTDDQFAAWNGNSTTAWAAYWACVKA</sequence>
<dbReference type="EMBL" id="CAVMBE010000005">
    <property type="protein sequence ID" value="CAK3840379.1"/>
    <property type="molecule type" value="Genomic_DNA"/>
</dbReference>
<dbReference type="InterPro" id="IPR018392">
    <property type="entry name" value="LysM"/>
</dbReference>
<feature type="signal peptide" evidence="3">
    <location>
        <begin position="1"/>
        <end position="17"/>
    </location>
</feature>
<dbReference type="InterPro" id="IPR036779">
    <property type="entry name" value="LysM_dom_sf"/>
</dbReference>
<protein>
    <recommendedName>
        <fullName evidence="4">LysM domain-containing protein</fullName>
    </recommendedName>
</protein>
<reference evidence="5" key="1">
    <citation type="submission" date="2023-11" db="EMBL/GenBank/DDBJ databases">
        <authorList>
            <person name="Alioto T."/>
            <person name="Alioto T."/>
            <person name="Gomez Garrido J."/>
        </authorList>
    </citation>
    <scope>NUCLEOTIDE SEQUENCE</scope>
</reference>
<keyword evidence="1" id="KW-0147">Chitin-binding</keyword>
<dbReference type="InterPro" id="IPR052210">
    <property type="entry name" value="LysM1-like"/>
</dbReference>
<organism evidence="5 6">
    <name type="scientific">Lecanosticta acicola</name>
    <dbReference type="NCBI Taxonomy" id="111012"/>
    <lineage>
        <taxon>Eukaryota</taxon>
        <taxon>Fungi</taxon>
        <taxon>Dikarya</taxon>
        <taxon>Ascomycota</taxon>
        <taxon>Pezizomycotina</taxon>
        <taxon>Dothideomycetes</taxon>
        <taxon>Dothideomycetidae</taxon>
        <taxon>Mycosphaerellales</taxon>
        <taxon>Mycosphaerellaceae</taxon>
        <taxon>Lecanosticta</taxon>
    </lineage>
</organism>
<proteinExistence type="predicted"/>
<evidence type="ECO:0000256" key="1">
    <source>
        <dbReference type="ARBA" id="ARBA00022669"/>
    </source>
</evidence>
<evidence type="ECO:0000313" key="5">
    <source>
        <dbReference type="EMBL" id="CAK3840379.1"/>
    </source>
</evidence>
<keyword evidence="3" id="KW-0732">Signal</keyword>
<dbReference type="PROSITE" id="PS51782">
    <property type="entry name" value="LYSM"/>
    <property type="match status" value="1"/>
</dbReference>
<name>A0AAI8YT35_9PEZI</name>
<dbReference type="AlphaFoldDB" id="A0AAI8YT35"/>
<dbReference type="PANTHER" id="PTHR34997">
    <property type="entry name" value="AM15"/>
    <property type="match status" value="1"/>
</dbReference>